<sequence length="378" mass="39635">MSHRPTARRRIGARHPTPDLIREPVGTRLVRRLALLAAVAVLAPVFATLVVSAPAAAIDDGTLGIRPELESDFFHLNLAPGAAVEANAVVSNHTDAAVTLLNYAVDGQSTAQGAFALAAQADVQTHVGSWVTLGAEAITVPANSDLTVPFRLSVPLTATPGDYAGGIIIQSPPIQGETTTSNGDAALRLDVIQRQGVRIYLTVAGTATTQLSHGGLNWERSGDAVTFTLPIQNTGNTILYPTASLRLDSVIGATTELQFGTPESILPGATLNLQATLPQAAFIQLGSADATLVSLAGTEEVSTAFSYVPWWVILLVVLLVLAIAFGAWRATLFVRRARLAFAQVAQVAPRVDAESALPPVRGDSDNSESNVPERQPGR</sequence>
<name>A0A4R9ABQ4_9MICO</name>
<keyword evidence="2" id="KW-1133">Transmembrane helix</keyword>
<dbReference type="RefSeq" id="WP_134516502.1">
    <property type="nucleotide sequence ID" value="NZ_SOHJ01000014.1"/>
</dbReference>
<feature type="transmembrane region" description="Helical" evidence="2">
    <location>
        <begin position="308"/>
        <end position="328"/>
    </location>
</feature>
<evidence type="ECO:0000256" key="1">
    <source>
        <dbReference type="SAM" id="MobiDB-lite"/>
    </source>
</evidence>
<dbReference type="OrthoDB" id="4336304at2"/>
<proteinExistence type="predicted"/>
<dbReference type="Pfam" id="PF06030">
    <property type="entry name" value="WxLIP_PGBD"/>
    <property type="match status" value="1"/>
</dbReference>
<feature type="domain" description="WxL Interacting Protein peptidoglycan binding" evidence="3">
    <location>
        <begin position="70"/>
        <end position="170"/>
    </location>
</feature>
<reference evidence="4 5" key="1">
    <citation type="submission" date="2019-03" db="EMBL/GenBank/DDBJ databases">
        <title>Genomics of glacier-inhabiting Cryobacterium strains.</title>
        <authorList>
            <person name="Liu Q."/>
            <person name="Xin Y.-H."/>
        </authorList>
    </citation>
    <scope>NUCLEOTIDE SEQUENCE [LARGE SCALE GENOMIC DNA]</scope>
    <source>
        <strain evidence="4 5">Sr39</strain>
    </source>
</reference>
<dbReference type="EMBL" id="SOHJ01000014">
    <property type="protein sequence ID" value="TFD57211.1"/>
    <property type="molecule type" value="Genomic_DNA"/>
</dbReference>
<evidence type="ECO:0000313" key="4">
    <source>
        <dbReference type="EMBL" id="TFD57211.1"/>
    </source>
</evidence>
<keyword evidence="2" id="KW-0812">Transmembrane</keyword>
<evidence type="ECO:0000256" key="2">
    <source>
        <dbReference type="SAM" id="Phobius"/>
    </source>
</evidence>
<evidence type="ECO:0000259" key="3">
    <source>
        <dbReference type="Pfam" id="PF06030"/>
    </source>
</evidence>
<keyword evidence="2" id="KW-0472">Membrane</keyword>
<dbReference type="InterPro" id="IPR010317">
    <property type="entry name" value="WxLIP_PGBD"/>
</dbReference>
<dbReference type="AlphaFoldDB" id="A0A4R9ABQ4"/>
<feature type="region of interest" description="Disordered" evidence="1">
    <location>
        <begin position="355"/>
        <end position="378"/>
    </location>
</feature>
<protein>
    <submittedName>
        <fullName evidence="4">DUF916 domain-containing protein</fullName>
    </submittedName>
</protein>
<accession>A0A4R9ABQ4</accession>
<organism evidence="4 5">
    <name type="scientific">Cryobacterium suzukii</name>
    <dbReference type="NCBI Taxonomy" id="1259198"/>
    <lineage>
        <taxon>Bacteria</taxon>
        <taxon>Bacillati</taxon>
        <taxon>Actinomycetota</taxon>
        <taxon>Actinomycetes</taxon>
        <taxon>Micrococcales</taxon>
        <taxon>Microbacteriaceae</taxon>
        <taxon>Cryobacterium</taxon>
    </lineage>
</organism>
<evidence type="ECO:0000313" key="5">
    <source>
        <dbReference type="Proteomes" id="UP000298170"/>
    </source>
</evidence>
<dbReference type="Proteomes" id="UP000298170">
    <property type="component" value="Unassembled WGS sequence"/>
</dbReference>
<gene>
    <name evidence="4" type="ORF">E3T39_14405</name>
</gene>
<keyword evidence="5" id="KW-1185">Reference proteome</keyword>
<comment type="caution">
    <text evidence="4">The sequence shown here is derived from an EMBL/GenBank/DDBJ whole genome shotgun (WGS) entry which is preliminary data.</text>
</comment>